<name>A0A5D4NRG0_9BACI</name>
<sequence length="96" mass="11201">MGTGDGRFYGFVTNNFNNLEQVKMEHDTYQVFVKDDFVGNKTLLNQSDQLSDVDDFLRKNGIDSFETSLEGDHYRILPLKQEDQVLKALEVYFKNR</sequence>
<dbReference type="OrthoDB" id="2934253at2"/>
<evidence type="ECO:0000313" key="1">
    <source>
        <dbReference type="EMBL" id="TYS16747.1"/>
    </source>
</evidence>
<dbReference type="EMBL" id="VTEI01000005">
    <property type="protein sequence ID" value="TYS16747.1"/>
    <property type="molecule type" value="Genomic_DNA"/>
</dbReference>
<comment type="caution">
    <text evidence="1">The sequence shown here is derived from an EMBL/GenBank/DDBJ whole genome shotgun (WGS) entry which is preliminary data.</text>
</comment>
<gene>
    <name evidence="1" type="ORF">FZC78_12250</name>
</gene>
<proteinExistence type="predicted"/>
<organism evidence="1 2">
    <name type="scientific">Rossellomorea vietnamensis</name>
    <dbReference type="NCBI Taxonomy" id="218284"/>
    <lineage>
        <taxon>Bacteria</taxon>
        <taxon>Bacillati</taxon>
        <taxon>Bacillota</taxon>
        <taxon>Bacilli</taxon>
        <taxon>Bacillales</taxon>
        <taxon>Bacillaceae</taxon>
        <taxon>Rossellomorea</taxon>
    </lineage>
</organism>
<reference evidence="1 2" key="1">
    <citation type="submission" date="2019-08" db="EMBL/GenBank/DDBJ databases">
        <title>Bacillus genomes from the desert of Cuatro Cienegas, Coahuila.</title>
        <authorList>
            <person name="Olmedo-Alvarez G."/>
        </authorList>
    </citation>
    <scope>NUCLEOTIDE SEQUENCE [LARGE SCALE GENOMIC DNA]</scope>
    <source>
        <strain evidence="1 2">CH34_1T</strain>
    </source>
</reference>
<protein>
    <submittedName>
        <fullName evidence="1">Uncharacterized protein</fullName>
    </submittedName>
</protein>
<dbReference type="AlphaFoldDB" id="A0A5D4NRG0"/>
<dbReference type="Proteomes" id="UP000322267">
    <property type="component" value="Unassembled WGS sequence"/>
</dbReference>
<dbReference type="RefSeq" id="WP_148939984.1">
    <property type="nucleotide sequence ID" value="NZ_VTEI01000005.1"/>
</dbReference>
<accession>A0A5D4NRG0</accession>
<evidence type="ECO:0000313" key="2">
    <source>
        <dbReference type="Proteomes" id="UP000322267"/>
    </source>
</evidence>